<feature type="region of interest" description="Disordered" evidence="1">
    <location>
        <begin position="16"/>
        <end position="141"/>
    </location>
</feature>
<keyword evidence="3" id="KW-1185">Reference proteome</keyword>
<dbReference type="EMBL" id="VIGI01000001">
    <property type="protein sequence ID" value="KAB8304680.1"/>
    <property type="molecule type" value="Genomic_DNA"/>
</dbReference>
<reference evidence="2 3" key="1">
    <citation type="submission" date="2019-06" db="EMBL/GenBank/DDBJ databases">
        <title>Genome Sequence of the Brown Rot Fungal Pathogen Monilinia laxa.</title>
        <authorList>
            <person name="De Miccolis Angelini R.M."/>
            <person name="Landi L."/>
            <person name="Abate D."/>
            <person name="Pollastro S."/>
            <person name="Romanazzi G."/>
            <person name="Faretra F."/>
        </authorList>
    </citation>
    <scope>NUCLEOTIDE SEQUENCE [LARGE SCALE GENOMIC DNA]</scope>
    <source>
        <strain evidence="2 3">Mlax316</strain>
    </source>
</reference>
<dbReference type="AlphaFoldDB" id="A0A5N6KLI7"/>
<name>A0A5N6KLI7_MONLA</name>
<feature type="compositionally biased region" description="Polar residues" evidence="1">
    <location>
        <begin position="130"/>
        <end position="141"/>
    </location>
</feature>
<accession>A0A5N6KLI7</accession>
<feature type="region of interest" description="Disordered" evidence="1">
    <location>
        <begin position="186"/>
        <end position="213"/>
    </location>
</feature>
<evidence type="ECO:0000313" key="2">
    <source>
        <dbReference type="EMBL" id="KAB8304680.1"/>
    </source>
</evidence>
<protein>
    <submittedName>
        <fullName evidence="2">Uncharacterized protein</fullName>
    </submittedName>
</protein>
<feature type="compositionally biased region" description="Polar residues" evidence="1">
    <location>
        <begin position="66"/>
        <end position="102"/>
    </location>
</feature>
<comment type="caution">
    <text evidence="2">The sequence shown here is derived from an EMBL/GenBank/DDBJ whole genome shotgun (WGS) entry which is preliminary data.</text>
</comment>
<sequence>MHYYSSSNISFSLHPIPSKHSLNTIKDKTMDPPPKYNPYLDPNNKKHRDYTRLDVSQSPDIVPDTPFNSPTAMSLSNAESNPSLNPFSLNQLIMDGNISSPPSSYPQPRKIAPTSAPSDWRPTSRDRAGSSESEGSAVTNASQECLCRSGGTQRRQGDDKATSGFVDCSATRCEQCISRDDGVERGRCRTRTNSSSSRDKTSCSTEKKRRLNL</sequence>
<evidence type="ECO:0000256" key="1">
    <source>
        <dbReference type="SAM" id="MobiDB-lite"/>
    </source>
</evidence>
<organism evidence="2 3">
    <name type="scientific">Monilinia laxa</name>
    <name type="common">Brown rot fungus</name>
    <name type="synonym">Sclerotinia laxa</name>
    <dbReference type="NCBI Taxonomy" id="61186"/>
    <lineage>
        <taxon>Eukaryota</taxon>
        <taxon>Fungi</taxon>
        <taxon>Dikarya</taxon>
        <taxon>Ascomycota</taxon>
        <taxon>Pezizomycotina</taxon>
        <taxon>Leotiomycetes</taxon>
        <taxon>Helotiales</taxon>
        <taxon>Sclerotiniaceae</taxon>
        <taxon>Monilinia</taxon>
    </lineage>
</organism>
<gene>
    <name evidence="2" type="ORF">EYC80_004045</name>
</gene>
<evidence type="ECO:0000313" key="3">
    <source>
        <dbReference type="Proteomes" id="UP000326757"/>
    </source>
</evidence>
<proteinExistence type="predicted"/>
<dbReference type="Proteomes" id="UP000326757">
    <property type="component" value="Unassembled WGS sequence"/>
</dbReference>
<dbReference type="OrthoDB" id="3536826at2759"/>